<gene>
    <name evidence="1" type="ORF">S12H4_35026</name>
</gene>
<proteinExistence type="predicted"/>
<comment type="caution">
    <text evidence="1">The sequence shown here is derived from an EMBL/GenBank/DDBJ whole genome shotgun (WGS) entry which is preliminary data.</text>
</comment>
<evidence type="ECO:0000313" key="1">
    <source>
        <dbReference type="EMBL" id="GAI95510.1"/>
    </source>
</evidence>
<dbReference type="Gene3D" id="3.20.20.70">
    <property type="entry name" value="Aldolase class I"/>
    <property type="match status" value="1"/>
</dbReference>
<dbReference type="EMBL" id="BARW01020770">
    <property type="protein sequence ID" value="GAI95510.1"/>
    <property type="molecule type" value="Genomic_DNA"/>
</dbReference>
<protein>
    <recommendedName>
        <fullName evidence="2">DUS-like FMN-binding domain-containing protein</fullName>
    </recommendedName>
</protein>
<feature type="non-terminal residue" evidence="1">
    <location>
        <position position="1"/>
    </location>
</feature>
<reference evidence="1" key="1">
    <citation type="journal article" date="2014" name="Front. Microbiol.">
        <title>High frequency of phylogenetically diverse reductive dehalogenase-homologous genes in deep subseafloor sedimentary metagenomes.</title>
        <authorList>
            <person name="Kawai M."/>
            <person name="Futagami T."/>
            <person name="Toyoda A."/>
            <person name="Takaki Y."/>
            <person name="Nishi S."/>
            <person name="Hori S."/>
            <person name="Arai W."/>
            <person name="Tsubouchi T."/>
            <person name="Morono Y."/>
            <person name="Uchiyama I."/>
            <person name="Ito T."/>
            <person name="Fujiyama A."/>
            <person name="Inagaki F."/>
            <person name="Takami H."/>
        </authorList>
    </citation>
    <scope>NUCLEOTIDE SEQUENCE</scope>
    <source>
        <strain evidence="1">Expedition CK06-06</strain>
    </source>
</reference>
<dbReference type="AlphaFoldDB" id="X1U6Q8"/>
<organism evidence="1">
    <name type="scientific">marine sediment metagenome</name>
    <dbReference type="NCBI Taxonomy" id="412755"/>
    <lineage>
        <taxon>unclassified sequences</taxon>
        <taxon>metagenomes</taxon>
        <taxon>ecological metagenomes</taxon>
    </lineage>
</organism>
<name>X1U6Q8_9ZZZZ</name>
<accession>X1U6Q8</accession>
<dbReference type="SUPFAM" id="SSF51395">
    <property type="entry name" value="FMN-linked oxidoreductases"/>
    <property type="match status" value="1"/>
</dbReference>
<sequence>EGCAMVQIGAYLAEPPAYPETDSVLPRGQKECIDFLGEECRRARENSTVQICLNLATPRLKWGLDASECFYKAGGDIVELNIHGGYQPYLRLGKLKAMVLPENRHELFRWLEAFSKMETPIIVKFREGVVVDYGPILDNVVKLNLFGVHFNIRNEQTKLPHLEFVKAIKEKYSFFLLVSGHIRSSEMVKKLFEAGADMVGFAEPTINDSRFISRVAGQQI</sequence>
<dbReference type="InterPro" id="IPR013785">
    <property type="entry name" value="Aldolase_TIM"/>
</dbReference>
<evidence type="ECO:0008006" key="2">
    <source>
        <dbReference type="Google" id="ProtNLM"/>
    </source>
</evidence>